<evidence type="ECO:0000313" key="3">
    <source>
        <dbReference type="EMBL" id="KAA6365203.1"/>
    </source>
</evidence>
<evidence type="ECO:0000256" key="1">
    <source>
        <dbReference type="SAM" id="MobiDB-lite"/>
    </source>
</evidence>
<evidence type="ECO:0000259" key="2">
    <source>
        <dbReference type="Pfam" id="PF03178"/>
    </source>
</evidence>
<proteinExistence type="predicted"/>
<accession>A0A5J4U4J2</accession>
<dbReference type="PANTHER" id="PTHR10644">
    <property type="entry name" value="DNA REPAIR/RNA PROCESSING CPSF FAMILY"/>
    <property type="match status" value="1"/>
</dbReference>
<feature type="region of interest" description="Disordered" evidence="1">
    <location>
        <begin position="1"/>
        <end position="74"/>
    </location>
</feature>
<dbReference type="Pfam" id="PF03178">
    <property type="entry name" value="CPSF_A"/>
    <property type="match status" value="1"/>
</dbReference>
<name>A0A5J4U4J2_9EUKA</name>
<comment type="caution">
    <text evidence="3">The sequence shown here is derived from an EMBL/GenBank/DDBJ whole genome shotgun (WGS) entry which is preliminary data.</text>
</comment>
<feature type="domain" description="RSE1/DDB1/CPSF1 C-terminal" evidence="2">
    <location>
        <begin position="284"/>
        <end position="567"/>
    </location>
</feature>
<feature type="region of interest" description="Disordered" evidence="1">
    <location>
        <begin position="153"/>
        <end position="184"/>
    </location>
</feature>
<feature type="compositionally biased region" description="Low complexity" evidence="1">
    <location>
        <begin position="165"/>
        <end position="184"/>
    </location>
</feature>
<reference evidence="3 4" key="1">
    <citation type="submission" date="2019-03" db="EMBL/GenBank/DDBJ databases">
        <title>Single cell metagenomics reveals metabolic interactions within the superorganism composed of flagellate Streblomastix strix and complex community of Bacteroidetes bacteria on its surface.</title>
        <authorList>
            <person name="Treitli S.C."/>
            <person name="Kolisko M."/>
            <person name="Husnik F."/>
            <person name="Keeling P."/>
            <person name="Hampl V."/>
        </authorList>
    </citation>
    <scope>NUCLEOTIDE SEQUENCE [LARGE SCALE GENOMIC DNA]</scope>
    <source>
        <strain evidence="3">ST1C</strain>
    </source>
</reference>
<evidence type="ECO:0000313" key="4">
    <source>
        <dbReference type="Proteomes" id="UP000324800"/>
    </source>
</evidence>
<dbReference type="Gene3D" id="2.130.10.10">
    <property type="entry name" value="YVTN repeat-like/Quinoprotein amine dehydrogenase"/>
    <property type="match status" value="1"/>
</dbReference>
<dbReference type="Proteomes" id="UP000324800">
    <property type="component" value="Unassembled WGS sequence"/>
</dbReference>
<dbReference type="GO" id="GO:0003676">
    <property type="term" value="F:nucleic acid binding"/>
    <property type="evidence" value="ECO:0007669"/>
    <property type="project" value="InterPro"/>
</dbReference>
<dbReference type="InterPro" id="IPR004871">
    <property type="entry name" value="RSE1/DDB1/CPSF1_C"/>
</dbReference>
<dbReference type="GO" id="GO:0005634">
    <property type="term" value="C:nucleus"/>
    <property type="evidence" value="ECO:0007669"/>
    <property type="project" value="InterPro"/>
</dbReference>
<sequence length="605" mass="69079">MICLSISTQVKEDKDNQDINEKEKNKEEEQGIGIRNKKKGYYDDQDNDDRYSKNKNKNKQSDEKNKQQQNEQDNDYFPPILYDQFWLILISPIDFKIHWSVKMKHGEHITSLTIAQLKSDFSNYSYTYDPYATSSQSQYFYSFQQQTNNSKQLISSFSSPQDRPNQYSQSSSSQQSKKQSKNASYSDESMLTVRSLIIVTTSFVNGEDAVVFGNIHIFDVHIPSIPSVLYEIEQTQQLQKGQHRMNSIVNIDQGRASPFFGYDWSEEQSWDDQPWSQKRKSFIEQHKTSHRLKLFLLSSLYQDGAVLCSSQLPGGLLAVASRQHLVCYRLERSNKLSGVSTLEVSMYVHHIEVWRTLIILVDAMNCVQLVQWRADQRSLTPIAKSNSLPYPVSASFIIQDTQQSFIVSDQQGNIRQYNYVYENPLSISKDSLKLSRVSHVSGSGACTLSMPTGNNAYQFSDQIGIQERMIWNQSGYIKKRSVDSLGISVQGGLHAITHAIDDHSNIQHIQQSELGYILDKLNDSLLANMDFACGSNPVAFRTLHRLDRREDLPPDSFIDGNILCDFLLLDIDLAEGLAKRAGSTRAKVLAILDSLNRRLCYVQQN</sequence>
<gene>
    <name evidence="3" type="ORF">EZS28_039270</name>
</gene>
<dbReference type="AlphaFoldDB" id="A0A5J4U4J2"/>
<feature type="compositionally biased region" description="Basic and acidic residues" evidence="1">
    <location>
        <begin position="10"/>
        <end position="29"/>
    </location>
</feature>
<dbReference type="EMBL" id="SNRW01020709">
    <property type="protein sequence ID" value="KAA6365203.1"/>
    <property type="molecule type" value="Genomic_DNA"/>
</dbReference>
<dbReference type="OrthoDB" id="6109at2759"/>
<dbReference type="InterPro" id="IPR015943">
    <property type="entry name" value="WD40/YVTN_repeat-like_dom_sf"/>
</dbReference>
<feature type="compositionally biased region" description="Polar residues" evidence="1">
    <location>
        <begin position="153"/>
        <end position="164"/>
    </location>
</feature>
<dbReference type="InterPro" id="IPR050358">
    <property type="entry name" value="RSE1/DDB1/CFT1"/>
</dbReference>
<organism evidence="3 4">
    <name type="scientific">Streblomastix strix</name>
    <dbReference type="NCBI Taxonomy" id="222440"/>
    <lineage>
        <taxon>Eukaryota</taxon>
        <taxon>Metamonada</taxon>
        <taxon>Preaxostyla</taxon>
        <taxon>Oxymonadida</taxon>
        <taxon>Streblomastigidae</taxon>
        <taxon>Streblomastix</taxon>
    </lineage>
</organism>
<protein>
    <recommendedName>
        <fullName evidence="2">RSE1/DDB1/CPSF1 C-terminal domain-containing protein</fullName>
    </recommendedName>
</protein>